<dbReference type="AlphaFoldDB" id="A0A6C7EFC8"/>
<dbReference type="EMBL" id="AP012057">
    <property type="protein sequence ID" value="BAN03735.1"/>
    <property type="molecule type" value="Genomic_DNA"/>
</dbReference>
<evidence type="ECO:0000313" key="2">
    <source>
        <dbReference type="EMBL" id="BAN03735.1"/>
    </source>
</evidence>
<evidence type="ECO:0000259" key="1">
    <source>
        <dbReference type="Pfam" id="PF01551"/>
    </source>
</evidence>
<dbReference type="SUPFAM" id="SSF51261">
    <property type="entry name" value="Duplicated hybrid motif"/>
    <property type="match status" value="1"/>
</dbReference>
<organism evidence="2 3">
    <name type="scientific">Ilumatobacter coccineus (strain NBRC 103263 / KCTC 29153 / YM16-304)</name>
    <dbReference type="NCBI Taxonomy" id="1313172"/>
    <lineage>
        <taxon>Bacteria</taxon>
        <taxon>Bacillati</taxon>
        <taxon>Actinomycetota</taxon>
        <taxon>Acidimicrobiia</taxon>
        <taxon>Acidimicrobiales</taxon>
        <taxon>Ilumatobacteraceae</taxon>
        <taxon>Ilumatobacter</taxon>
    </lineage>
</organism>
<dbReference type="PANTHER" id="PTHR21666:SF268">
    <property type="entry name" value="PEPTIDASE M23 DOMAIN-CONTAINING PROTEIN"/>
    <property type="match status" value="1"/>
</dbReference>
<protein>
    <submittedName>
        <fullName evidence="2">Putative metalloendopeptidase</fullName>
        <ecNumber evidence="2">3.4.24.-</ecNumber>
    </submittedName>
</protein>
<gene>
    <name evidence="2" type="ORF">YM304_34210</name>
</gene>
<dbReference type="Proteomes" id="UP000011863">
    <property type="component" value="Chromosome"/>
</dbReference>
<reference evidence="2 3" key="1">
    <citation type="journal article" date="2013" name="Int. J. Syst. Evol. Microbiol.">
        <title>Ilumatobacter nonamiense sp. nov. and Ilumatobacter coccineum sp. nov., isolated from seashore sand.</title>
        <authorList>
            <person name="Matsumoto A."/>
            <person name="Kasai H."/>
            <person name="Matsuo Y."/>
            <person name="Shizuri Y."/>
            <person name="Ichikawa N."/>
            <person name="Fujita N."/>
            <person name="Omura S."/>
            <person name="Takahashi Y."/>
        </authorList>
    </citation>
    <scope>NUCLEOTIDE SEQUENCE [LARGE SCALE GENOMIC DNA]</scope>
    <source>
        <strain evidence="3">NBRC 103263 / KCTC 29153 / YM16-304</strain>
    </source>
</reference>
<feature type="domain" description="M23ase beta-sheet core" evidence="1">
    <location>
        <begin position="103"/>
        <end position="195"/>
    </location>
</feature>
<dbReference type="Gene3D" id="2.70.70.10">
    <property type="entry name" value="Glucose Permease (Domain IIA)"/>
    <property type="match status" value="1"/>
</dbReference>
<accession>A0A6C7EFC8</accession>
<keyword evidence="3" id="KW-1185">Reference proteome</keyword>
<dbReference type="InterPro" id="IPR011055">
    <property type="entry name" value="Dup_hybrid_motif"/>
</dbReference>
<sequence>MFRPDATSTRAERRAIPRRRRTRVVAKHLKVGIAVAAAVVSVPFGARAEPRPLHTDIVTQFATDDVAGSSARPDDELLLDACPIDGSSTFEDSWGWARSGGRSHEGVDLIASRGTPIIAVRDGWANFTTSNLGGRAVWLTADNGDKFYYAHLDDWEGESRTVAAGDVIGYVGSTGNAQGPHLHFETMPDGVVENPFPHTLGACVPAPPPVVNEIAQMHASNRLGTQL</sequence>
<dbReference type="EC" id="3.4.24.-" evidence="2"/>
<dbReference type="CDD" id="cd12797">
    <property type="entry name" value="M23_peptidase"/>
    <property type="match status" value="1"/>
</dbReference>
<proteinExistence type="predicted"/>
<dbReference type="KEGG" id="aym:YM304_34210"/>
<dbReference type="InterPro" id="IPR016047">
    <property type="entry name" value="M23ase_b-sheet_dom"/>
</dbReference>
<dbReference type="OrthoDB" id="1099523at2"/>
<dbReference type="GO" id="GO:0004222">
    <property type="term" value="F:metalloendopeptidase activity"/>
    <property type="evidence" value="ECO:0007669"/>
    <property type="project" value="TreeGrafter"/>
</dbReference>
<dbReference type="Pfam" id="PF01551">
    <property type="entry name" value="Peptidase_M23"/>
    <property type="match status" value="1"/>
</dbReference>
<name>A0A6C7EFC8_ILUCY</name>
<evidence type="ECO:0000313" key="3">
    <source>
        <dbReference type="Proteomes" id="UP000011863"/>
    </source>
</evidence>
<dbReference type="RefSeq" id="WP_015442982.1">
    <property type="nucleotide sequence ID" value="NC_020520.1"/>
</dbReference>
<dbReference type="PANTHER" id="PTHR21666">
    <property type="entry name" value="PEPTIDASE-RELATED"/>
    <property type="match status" value="1"/>
</dbReference>
<dbReference type="InterPro" id="IPR050570">
    <property type="entry name" value="Cell_wall_metabolism_enzyme"/>
</dbReference>
<keyword evidence="2" id="KW-0378">Hydrolase</keyword>